<comment type="caution">
    <text evidence="2">The sequence shown here is derived from an EMBL/GenBank/DDBJ whole genome shotgun (WGS) entry which is preliminary data.</text>
</comment>
<evidence type="ECO:0000256" key="1">
    <source>
        <dbReference type="SAM" id="MobiDB-lite"/>
    </source>
</evidence>
<feature type="region of interest" description="Disordered" evidence="1">
    <location>
        <begin position="154"/>
        <end position="176"/>
    </location>
</feature>
<dbReference type="AlphaFoldDB" id="A0A1Q3APF6"/>
<feature type="non-terminal residue" evidence="2">
    <location>
        <position position="1"/>
    </location>
</feature>
<protein>
    <submittedName>
        <fullName evidence="2">Uncharacterized protein</fullName>
    </submittedName>
</protein>
<organism evidence="2 3">
    <name type="scientific">Cephalotus follicularis</name>
    <name type="common">Albany pitcher plant</name>
    <dbReference type="NCBI Taxonomy" id="3775"/>
    <lineage>
        <taxon>Eukaryota</taxon>
        <taxon>Viridiplantae</taxon>
        <taxon>Streptophyta</taxon>
        <taxon>Embryophyta</taxon>
        <taxon>Tracheophyta</taxon>
        <taxon>Spermatophyta</taxon>
        <taxon>Magnoliopsida</taxon>
        <taxon>eudicotyledons</taxon>
        <taxon>Gunneridae</taxon>
        <taxon>Pentapetalae</taxon>
        <taxon>rosids</taxon>
        <taxon>fabids</taxon>
        <taxon>Oxalidales</taxon>
        <taxon>Cephalotaceae</taxon>
        <taxon>Cephalotus</taxon>
    </lineage>
</organism>
<reference evidence="3" key="1">
    <citation type="submission" date="2016-04" db="EMBL/GenBank/DDBJ databases">
        <title>Cephalotus genome sequencing.</title>
        <authorList>
            <person name="Fukushima K."/>
            <person name="Hasebe M."/>
            <person name="Fang X."/>
        </authorList>
    </citation>
    <scope>NUCLEOTIDE SEQUENCE [LARGE SCALE GENOMIC DNA]</scope>
    <source>
        <strain evidence="3">cv. St1</strain>
    </source>
</reference>
<sequence length="194" mass="21484">VKIIFWKDPYSTLDEGLETLVDNSSIKELSDYLLRNGSAEVHFEHEPPSPPESLILEGPLLSLSPPQQVEYQIDSSIVQDQITTLLVEPPPTQNIVDEEIDDRDSSDFDPNYYLSEDKELADGRKRRRQFREGNSEWVNVELDDEELDVLLGSNDAANIGGYGTTTRDGNNAEADIGWEGISTGADVGVDGVST</sequence>
<dbReference type="Proteomes" id="UP000187406">
    <property type="component" value="Unassembled WGS sequence"/>
</dbReference>
<proteinExistence type="predicted"/>
<evidence type="ECO:0000313" key="2">
    <source>
        <dbReference type="EMBL" id="GAV57618.1"/>
    </source>
</evidence>
<keyword evidence="3" id="KW-1185">Reference proteome</keyword>
<dbReference type="InParanoid" id="A0A1Q3APF6"/>
<accession>A0A1Q3APF6</accession>
<feature type="region of interest" description="Disordered" evidence="1">
    <location>
        <begin position="89"/>
        <end position="110"/>
    </location>
</feature>
<name>A0A1Q3APF6_CEPFO</name>
<evidence type="ECO:0000313" key="3">
    <source>
        <dbReference type="Proteomes" id="UP000187406"/>
    </source>
</evidence>
<dbReference type="EMBL" id="BDDD01000036">
    <property type="protein sequence ID" value="GAV57618.1"/>
    <property type="molecule type" value="Genomic_DNA"/>
</dbReference>
<gene>
    <name evidence="2" type="ORF">CFOL_v3_01155</name>
</gene>